<feature type="transmembrane region" description="Helical" evidence="1">
    <location>
        <begin position="49"/>
        <end position="68"/>
    </location>
</feature>
<protein>
    <submittedName>
        <fullName evidence="2">LPS export ABC transporter periplasmic protein LptC</fullName>
    </submittedName>
</protein>
<dbReference type="Pfam" id="PF06835">
    <property type="entry name" value="LptC"/>
    <property type="match status" value="1"/>
</dbReference>
<evidence type="ECO:0000256" key="1">
    <source>
        <dbReference type="SAM" id="Phobius"/>
    </source>
</evidence>
<dbReference type="RefSeq" id="WP_235702968.1">
    <property type="nucleotide sequence ID" value="NZ_JAKGBZ010000004.1"/>
</dbReference>
<evidence type="ECO:0000313" key="3">
    <source>
        <dbReference type="Proteomes" id="UP001521209"/>
    </source>
</evidence>
<evidence type="ECO:0000313" key="2">
    <source>
        <dbReference type="EMBL" id="MCF3945727.1"/>
    </source>
</evidence>
<proteinExistence type="predicted"/>
<keyword evidence="3" id="KW-1185">Reference proteome</keyword>
<keyword evidence="1" id="KW-0812">Transmembrane</keyword>
<reference evidence="2 3" key="1">
    <citation type="submission" date="2022-01" db="EMBL/GenBank/DDBJ databases">
        <authorList>
            <person name="Won M."/>
            <person name="Kim S.-J."/>
            <person name="Kwon S.-W."/>
        </authorList>
    </citation>
    <scope>NUCLEOTIDE SEQUENCE [LARGE SCALE GENOMIC DNA]</scope>
    <source>
        <strain evidence="2 3">KCTC 23505</strain>
    </source>
</reference>
<accession>A0ABS9DSR9</accession>
<name>A0ABS9DSR9_9PROT</name>
<keyword evidence="1" id="KW-0472">Membrane</keyword>
<organism evidence="2 3">
    <name type="scientific">Acidiphilium iwatense</name>
    <dbReference type="NCBI Taxonomy" id="768198"/>
    <lineage>
        <taxon>Bacteria</taxon>
        <taxon>Pseudomonadati</taxon>
        <taxon>Pseudomonadota</taxon>
        <taxon>Alphaproteobacteria</taxon>
        <taxon>Acetobacterales</taxon>
        <taxon>Acidocellaceae</taxon>
        <taxon>Acidiphilium</taxon>
    </lineage>
</organism>
<keyword evidence="1" id="KW-1133">Transmembrane helix</keyword>
<dbReference type="EMBL" id="JAKGBZ010000004">
    <property type="protein sequence ID" value="MCF3945727.1"/>
    <property type="molecule type" value="Genomic_DNA"/>
</dbReference>
<comment type="caution">
    <text evidence="2">The sequence shown here is derived from an EMBL/GenBank/DDBJ whole genome shotgun (WGS) entry which is preliminary data.</text>
</comment>
<sequence>MTPPNPAGKPAKAAALLSIDGVFATLARTRDEQRALLGRHRRTVSIAKFVLPALAAVLLVALAVFPNLRSGANFGRISYKKQTTAHKTPLSRMSVARYRGVDAQGQKFTVTAKHALQISENRLSLTRPKGDIMLNSGAWLMLNARTGLYHQKTQMLGLAGKVTLYRADGTTLRTHRAAIDLKNDSAAGSDPVFAYGPFGKLRSKDGFAVRDRGSKILFKGISHLTLDQVSAPPSGTGGTQ</sequence>
<dbReference type="Proteomes" id="UP001521209">
    <property type="component" value="Unassembled WGS sequence"/>
</dbReference>
<dbReference type="InterPro" id="IPR010664">
    <property type="entry name" value="LipoPS_assembly_LptC-rel"/>
</dbReference>
<gene>
    <name evidence="2" type="primary">lptC</name>
    <name evidence="2" type="ORF">L2A60_03380</name>
</gene>